<dbReference type="Pfam" id="PF26115">
    <property type="entry name" value="PDDEXK_GAPS4"/>
    <property type="match status" value="1"/>
</dbReference>
<organism evidence="2 3">
    <name type="scientific">Enterovibrio norvegicus DSM 15893</name>
    <dbReference type="NCBI Taxonomy" id="1121869"/>
    <lineage>
        <taxon>Bacteria</taxon>
        <taxon>Pseudomonadati</taxon>
        <taxon>Pseudomonadota</taxon>
        <taxon>Gammaproteobacteria</taxon>
        <taxon>Vibrionales</taxon>
        <taxon>Vibrionaceae</taxon>
        <taxon>Enterovibrio</taxon>
    </lineage>
</organism>
<protein>
    <recommendedName>
        <fullName evidence="1">GAPS4 PD-(D/E)XK nuclease domain-containing protein</fullName>
    </recommendedName>
</protein>
<accession>A0A1I5XFY4</accession>
<evidence type="ECO:0000313" key="2">
    <source>
        <dbReference type="EMBL" id="SFQ30875.1"/>
    </source>
</evidence>
<reference evidence="2 3" key="1">
    <citation type="submission" date="2016-10" db="EMBL/GenBank/DDBJ databases">
        <authorList>
            <person name="de Groot N.N."/>
        </authorList>
    </citation>
    <scope>NUCLEOTIDE SEQUENCE [LARGE SCALE GENOMIC DNA]</scope>
    <source>
        <strain evidence="2 3">DSM 15893</strain>
    </source>
</reference>
<gene>
    <name evidence="2" type="ORF">SAMN03084138_04673</name>
</gene>
<dbReference type="EMBL" id="FOWR01000063">
    <property type="protein sequence ID" value="SFQ30875.1"/>
    <property type="molecule type" value="Genomic_DNA"/>
</dbReference>
<dbReference type="OrthoDB" id="2680225at2"/>
<dbReference type="Proteomes" id="UP000182692">
    <property type="component" value="Unassembled WGS sequence"/>
</dbReference>
<dbReference type="InterPro" id="IPR058873">
    <property type="entry name" value="PDDEXK_GAPS4"/>
</dbReference>
<proteinExistence type="predicted"/>
<dbReference type="AlphaFoldDB" id="A0A1I5XFY4"/>
<dbReference type="GeneID" id="35869685"/>
<evidence type="ECO:0000313" key="3">
    <source>
        <dbReference type="Proteomes" id="UP000182692"/>
    </source>
</evidence>
<evidence type="ECO:0000259" key="1">
    <source>
        <dbReference type="Pfam" id="PF26115"/>
    </source>
</evidence>
<dbReference type="RefSeq" id="WP_074928821.1">
    <property type="nucleotide sequence ID" value="NZ_FOWR01000063.1"/>
</dbReference>
<sequence length="317" mass="35933">MGELSKKIGEHGERVVRSFLDIIGWSGAQEGESLTCSEPDKHQRKKGTVRNTHGIDLFYSSKSQLQDYTLDNVIISVKYTSNAYPVNPRTIFKAHIKDLAQTVECFMCSELRADNNESYEMTGINSACDTGVLFWLTNDKSSDQDVISKVSSVQLDSELEFGAIHVVDNSKASFIYDSISYAKNRYKDSKVYFHYAFGSSNYNDPDIKKYGSILPVEYLTSNILPFRLVNNDSGKVKFCISCSENFSEESISRLISLASDVSLEFTTDFVFLFPDYDPLDHESIVKKAIRLLQEKSNNVEISVFSYENDFRGLINER</sequence>
<name>A0A1I5XFY4_9GAMM</name>
<feature type="domain" description="GAPS4 PD-(D/E)XK nuclease" evidence="1">
    <location>
        <begin position="1"/>
        <end position="171"/>
    </location>
</feature>